<dbReference type="Gene3D" id="1.10.357.10">
    <property type="entry name" value="Tetracycline Repressor, domain 2"/>
    <property type="match status" value="1"/>
</dbReference>
<dbReference type="InterPro" id="IPR009057">
    <property type="entry name" value="Homeodomain-like_sf"/>
</dbReference>
<dbReference type="InterPro" id="IPR001647">
    <property type="entry name" value="HTH_TetR"/>
</dbReference>
<dbReference type="InterPro" id="IPR050109">
    <property type="entry name" value="HTH-type_TetR-like_transc_reg"/>
</dbReference>
<reference evidence="5" key="1">
    <citation type="submission" date="2016-10" db="EMBL/GenBank/DDBJ databases">
        <authorList>
            <person name="Varghese N."/>
            <person name="Submissions S."/>
        </authorList>
    </citation>
    <scope>NUCLEOTIDE SEQUENCE [LARGE SCALE GENOMIC DNA]</scope>
    <source>
        <strain evidence="5">DSM 123</strain>
    </source>
</reference>
<dbReference type="SUPFAM" id="SSF46689">
    <property type="entry name" value="Homeodomain-like"/>
    <property type="match status" value="1"/>
</dbReference>
<dbReference type="RefSeq" id="WP_011502408.1">
    <property type="nucleotide sequence ID" value="NZ_FODT01000004.1"/>
</dbReference>
<proteinExistence type="predicted"/>
<accession>A0A1H8S4V3</accession>
<keyword evidence="1 2" id="KW-0238">DNA-binding</keyword>
<dbReference type="AlphaFoldDB" id="A0A1H8S4V3"/>
<dbReference type="Pfam" id="PF09209">
    <property type="entry name" value="CecR_C"/>
    <property type="match status" value="1"/>
</dbReference>
<dbReference type="GO" id="GO:0000976">
    <property type="term" value="F:transcription cis-regulatory region binding"/>
    <property type="evidence" value="ECO:0007669"/>
    <property type="project" value="TreeGrafter"/>
</dbReference>
<dbReference type="Proteomes" id="UP000199615">
    <property type="component" value="Unassembled WGS sequence"/>
</dbReference>
<dbReference type="SUPFAM" id="SSF48498">
    <property type="entry name" value="Tetracyclin repressor-like, C-terminal domain"/>
    <property type="match status" value="1"/>
</dbReference>
<feature type="domain" description="HTH tetR-type" evidence="3">
    <location>
        <begin position="15"/>
        <end position="75"/>
    </location>
</feature>
<protein>
    <submittedName>
        <fullName evidence="4">Transcriptional regulator, TetR family</fullName>
    </submittedName>
</protein>
<evidence type="ECO:0000256" key="1">
    <source>
        <dbReference type="ARBA" id="ARBA00023125"/>
    </source>
</evidence>
<name>A0A1H8S4V3_9BRAD</name>
<feature type="DNA-binding region" description="H-T-H motif" evidence="2">
    <location>
        <begin position="38"/>
        <end position="57"/>
    </location>
</feature>
<evidence type="ECO:0000313" key="4">
    <source>
        <dbReference type="EMBL" id="SEO73577.1"/>
    </source>
</evidence>
<gene>
    <name evidence="4" type="ORF">SAMN05444123_104269</name>
</gene>
<dbReference type="OrthoDB" id="2356263at2"/>
<keyword evidence="5" id="KW-1185">Reference proteome</keyword>
<dbReference type="PANTHER" id="PTHR30055">
    <property type="entry name" value="HTH-TYPE TRANSCRIPTIONAL REGULATOR RUTR"/>
    <property type="match status" value="1"/>
</dbReference>
<evidence type="ECO:0000313" key="5">
    <source>
        <dbReference type="Proteomes" id="UP000199615"/>
    </source>
</evidence>
<dbReference type="InterPro" id="IPR015292">
    <property type="entry name" value="Tscrpt_reg_YbiH_C"/>
</dbReference>
<evidence type="ECO:0000259" key="3">
    <source>
        <dbReference type="PROSITE" id="PS50977"/>
    </source>
</evidence>
<dbReference type="EMBL" id="FODT01000004">
    <property type="protein sequence ID" value="SEO73577.1"/>
    <property type="molecule type" value="Genomic_DNA"/>
</dbReference>
<dbReference type="Pfam" id="PF00440">
    <property type="entry name" value="TetR_N"/>
    <property type="match status" value="1"/>
</dbReference>
<dbReference type="GO" id="GO:0003700">
    <property type="term" value="F:DNA-binding transcription factor activity"/>
    <property type="evidence" value="ECO:0007669"/>
    <property type="project" value="TreeGrafter"/>
</dbReference>
<organism evidence="4 5">
    <name type="scientific">Rhodopseudomonas pseudopalustris</name>
    <dbReference type="NCBI Taxonomy" id="1513892"/>
    <lineage>
        <taxon>Bacteria</taxon>
        <taxon>Pseudomonadati</taxon>
        <taxon>Pseudomonadota</taxon>
        <taxon>Alphaproteobacteria</taxon>
        <taxon>Hyphomicrobiales</taxon>
        <taxon>Nitrobacteraceae</taxon>
        <taxon>Rhodopseudomonas</taxon>
    </lineage>
</organism>
<dbReference type="PRINTS" id="PR00455">
    <property type="entry name" value="HTHTETR"/>
</dbReference>
<dbReference type="PROSITE" id="PS50977">
    <property type="entry name" value="HTH_TETR_2"/>
    <property type="match status" value="1"/>
</dbReference>
<dbReference type="PANTHER" id="PTHR30055:SF235">
    <property type="entry name" value="TRANSCRIPTIONAL REGULATORY PROTEIN"/>
    <property type="match status" value="1"/>
</dbReference>
<evidence type="ECO:0000256" key="2">
    <source>
        <dbReference type="PROSITE-ProRule" id="PRU00335"/>
    </source>
</evidence>
<dbReference type="Gene3D" id="1.10.10.60">
    <property type="entry name" value="Homeodomain-like"/>
    <property type="match status" value="1"/>
</dbReference>
<dbReference type="InterPro" id="IPR036271">
    <property type="entry name" value="Tet_transcr_reg_TetR-rel_C_sf"/>
</dbReference>
<sequence length="226" mass="24824">MKISSGIEIQNKSSEATRERLIEAGLKLFAELGMDGVRTRALAEVAGVNQSAIPYHFGSKDGVYRAVIEEIAREIADGLAATGLLQMSAAEGKTMSRDRCLKNLRALIRAFTILILSPGRSTDRTLLIVREQLRPTENFNHLFKSFIEPIHKTVGSIVARLNDDRADSEVTIIRAHAIIGQVLSFAVAQHSYLMRSKNSKLSLDKVEEIADVISEMAVVSADFSGR</sequence>